<organism evidence="16 17">
    <name type="scientific">Arcobacter ellisii</name>
    <dbReference type="NCBI Taxonomy" id="913109"/>
    <lineage>
        <taxon>Bacteria</taxon>
        <taxon>Pseudomonadati</taxon>
        <taxon>Campylobacterota</taxon>
        <taxon>Epsilonproteobacteria</taxon>
        <taxon>Campylobacterales</taxon>
        <taxon>Arcobacteraceae</taxon>
        <taxon>Arcobacter</taxon>
    </lineage>
</organism>
<feature type="transmembrane region" description="Helical" evidence="14">
    <location>
        <begin position="115"/>
        <end position="137"/>
    </location>
</feature>
<dbReference type="RefSeq" id="WP_428015339.1">
    <property type="nucleotide sequence ID" value="NZ_CP032097.1"/>
</dbReference>
<evidence type="ECO:0000256" key="14">
    <source>
        <dbReference type="SAM" id="Phobius"/>
    </source>
</evidence>
<evidence type="ECO:0000256" key="13">
    <source>
        <dbReference type="PROSITE-ProRule" id="PRU00289"/>
    </source>
</evidence>
<evidence type="ECO:0000313" key="17">
    <source>
        <dbReference type="Proteomes" id="UP000262582"/>
    </source>
</evidence>
<evidence type="ECO:0000256" key="11">
    <source>
        <dbReference type="ARBA" id="ARBA00023136"/>
    </source>
</evidence>
<keyword evidence="6 13" id="KW-0547">Nucleotide-binding</keyword>
<dbReference type="Pfam" id="PF13491">
    <property type="entry name" value="FtsK_4TM"/>
    <property type="match status" value="1"/>
</dbReference>
<dbReference type="InterPro" id="IPR036388">
    <property type="entry name" value="WH-like_DNA-bd_sf"/>
</dbReference>
<dbReference type="Proteomes" id="UP000262582">
    <property type="component" value="Chromosome"/>
</dbReference>
<feature type="binding site" evidence="13">
    <location>
        <begin position="432"/>
        <end position="439"/>
    </location>
    <ligand>
        <name>ATP</name>
        <dbReference type="ChEBI" id="CHEBI:30616"/>
    </ligand>
</feature>
<evidence type="ECO:0000256" key="3">
    <source>
        <dbReference type="ARBA" id="ARBA00022475"/>
    </source>
</evidence>
<dbReference type="Pfam" id="PF09397">
    <property type="entry name" value="FtsK_gamma"/>
    <property type="match status" value="1"/>
</dbReference>
<keyword evidence="5 14" id="KW-0812">Transmembrane</keyword>
<dbReference type="SMART" id="SM00843">
    <property type="entry name" value="Ftsk_gamma"/>
    <property type="match status" value="1"/>
</dbReference>
<dbReference type="InterPro" id="IPR027417">
    <property type="entry name" value="P-loop_NTPase"/>
</dbReference>
<dbReference type="Gene3D" id="3.40.50.300">
    <property type="entry name" value="P-loop containing nucleotide triphosphate hydrolases"/>
    <property type="match status" value="1"/>
</dbReference>
<comment type="subcellular location">
    <subcellularLocation>
        <location evidence="1">Cell membrane</location>
        <topology evidence="1">Multi-pass membrane protein</topology>
    </subcellularLocation>
</comment>
<feature type="transmembrane region" description="Helical" evidence="14">
    <location>
        <begin position="43"/>
        <end position="61"/>
    </location>
</feature>
<feature type="domain" description="FtsK" evidence="15">
    <location>
        <begin position="415"/>
        <end position="605"/>
    </location>
</feature>
<dbReference type="EMBL" id="CP032097">
    <property type="protein sequence ID" value="AXX95073.1"/>
    <property type="molecule type" value="Genomic_DNA"/>
</dbReference>
<dbReference type="InterPro" id="IPR036390">
    <property type="entry name" value="WH_DNA-bd_sf"/>
</dbReference>
<evidence type="ECO:0000256" key="5">
    <source>
        <dbReference type="ARBA" id="ARBA00022692"/>
    </source>
</evidence>
<dbReference type="SUPFAM" id="SSF52540">
    <property type="entry name" value="P-loop containing nucleoside triphosphate hydrolases"/>
    <property type="match status" value="1"/>
</dbReference>
<dbReference type="PANTHER" id="PTHR22683">
    <property type="entry name" value="SPORULATION PROTEIN RELATED"/>
    <property type="match status" value="1"/>
</dbReference>
<dbReference type="Pfam" id="PF17854">
    <property type="entry name" value="FtsK_alpha"/>
    <property type="match status" value="1"/>
</dbReference>
<evidence type="ECO:0000256" key="6">
    <source>
        <dbReference type="ARBA" id="ARBA00022741"/>
    </source>
</evidence>
<reference evidence="16 17" key="1">
    <citation type="submission" date="2018-08" db="EMBL/GenBank/DDBJ databases">
        <title>Complete genome of the Arcobacter ellisii type strain LMG 26155.</title>
        <authorList>
            <person name="Miller W.G."/>
            <person name="Yee E."/>
            <person name="Bono J.L."/>
        </authorList>
    </citation>
    <scope>NUCLEOTIDE SEQUENCE [LARGE SCALE GENOMIC DNA]</scope>
    <source>
        <strain evidence="16 17">LMG 26155</strain>
    </source>
</reference>
<dbReference type="Gene3D" id="3.30.980.40">
    <property type="match status" value="1"/>
</dbReference>
<evidence type="ECO:0000256" key="7">
    <source>
        <dbReference type="ARBA" id="ARBA00022829"/>
    </source>
</evidence>
<dbReference type="Pfam" id="PF01580">
    <property type="entry name" value="FtsK_SpoIIIE"/>
    <property type="match status" value="1"/>
</dbReference>
<proteinExistence type="inferred from homology"/>
<keyword evidence="4" id="KW-0132">Cell division</keyword>
<dbReference type="PROSITE" id="PS50901">
    <property type="entry name" value="FTSK"/>
    <property type="match status" value="1"/>
</dbReference>
<dbReference type="InterPro" id="IPR041027">
    <property type="entry name" value="FtsK_alpha"/>
</dbReference>
<evidence type="ECO:0000256" key="2">
    <source>
        <dbReference type="ARBA" id="ARBA00006474"/>
    </source>
</evidence>
<evidence type="ECO:0000313" key="16">
    <source>
        <dbReference type="EMBL" id="AXX95073.1"/>
    </source>
</evidence>
<dbReference type="InterPro" id="IPR050206">
    <property type="entry name" value="FtsK/SpoIIIE/SftA"/>
</dbReference>
<dbReference type="InterPro" id="IPR002543">
    <property type="entry name" value="FtsK_dom"/>
</dbReference>
<dbReference type="Gene3D" id="1.10.10.10">
    <property type="entry name" value="Winged helix-like DNA-binding domain superfamily/Winged helix DNA-binding domain"/>
    <property type="match status" value="1"/>
</dbReference>
<keyword evidence="9 14" id="KW-1133">Transmembrane helix</keyword>
<evidence type="ECO:0000259" key="15">
    <source>
        <dbReference type="PROSITE" id="PS50901"/>
    </source>
</evidence>
<dbReference type="PANTHER" id="PTHR22683:SF41">
    <property type="entry name" value="DNA TRANSLOCASE FTSK"/>
    <property type="match status" value="1"/>
</dbReference>
<evidence type="ECO:0000256" key="10">
    <source>
        <dbReference type="ARBA" id="ARBA00023125"/>
    </source>
</evidence>
<evidence type="ECO:0000256" key="12">
    <source>
        <dbReference type="ARBA" id="ARBA00023306"/>
    </source>
</evidence>
<dbReference type="InterPro" id="IPR025199">
    <property type="entry name" value="FtsK_4TM"/>
</dbReference>
<keyword evidence="7" id="KW-0159">Chromosome partition</keyword>
<keyword evidence="11 14" id="KW-0472">Membrane</keyword>
<evidence type="ECO:0000256" key="8">
    <source>
        <dbReference type="ARBA" id="ARBA00022840"/>
    </source>
</evidence>
<dbReference type="SUPFAM" id="SSF46785">
    <property type="entry name" value="Winged helix' DNA-binding domain"/>
    <property type="match status" value="1"/>
</dbReference>
<keyword evidence="17" id="KW-1185">Reference proteome</keyword>
<comment type="similarity">
    <text evidence="2">Belongs to the FtsK/SpoIIIE/SftA family.</text>
</comment>
<accession>A0ABM6YLM0</accession>
<keyword evidence="3" id="KW-1003">Cell membrane</keyword>
<sequence length="747" mass="84125">MAKKIISLIILFIIVYFQFSTFESGKEIVGNVGYSFSDFSHKYFGYLSYVYLLLLIFPLYAINFKKNIDQKDLILNVLVVFLLLFVCLIFQALILENPYTRGEIGNILVDSLSPVIGRAGLYFFVLVGFIISVLVLFENSDFDIEDLKKLKNKIKLRNSLDIKRIENKRREKRVEETTKEVLNSIDKKLNKTIPEVKEIKTTPDNSNKNVATITPEIYENIEEIKDTNIYESSLFDSDDFEKDIQVVESHGIIVDELEENKKLLAEIEVGKTEKPKNFELPPTSFFQNPPKDNKSKVSEAFIDQKIGDLLDKLAMFKIEGDVVRTYTGPVVTTFEFKPAPNVKVSKILSLQDDLAMALKAQTIRIQAPIPGKDVVGIEVPNEDTQTIYLKEMLESEIFQNSISPLTMILGKDIVGKPFITDLKKLPHLLIAGTTGSGKSVGINSMILSLLYKNSPDNLRLVMIDPKMLEFSMYNDIPHLLTPVITKASDAINALANMVSEMERRYTLMSKTKTKNIENYNEKAKNEGYETMPYIVVVIDELADLMMTSGKDVEYSIARLAQMARASGIHLIVATQRPSVDVVTGLIKANLPSRLSYKVGQKIDSKIILDSMGAESLLGRGDMLFTPPGMSGLVRIHAPWSTESEIEKVVEFLKDQREVSYDMNFIKDRNSGVSSSGGGNSNNSDLVELDELYEDAKEIVLTEKKTSISYIQRRLRIGYNRAATIVEQLEQTGILSEVNAKGNREILI</sequence>
<keyword evidence="10" id="KW-0238">DNA-binding</keyword>
<evidence type="ECO:0000256" key="9">
    <source>
        <dbReference type="ARBA" id="ARBA00022989"/>
    </source>
</evidence>
<gene>
    <name evidence="16" type="primary">ftsK</name>
    <name evidence="16" type="ORF">AELL_1410</name>
</gene>
<dbReference type="CDD" id="cd01127">
    <property type="entry name" value="TrwB_TraG_TraD_VirD4"/>
    <property type="match status" value="1"/>
</dbReference>
<evidence type="ECO:0000256" key="1">
    <source>
        <dbReference type="ARBA" id="ARBA00004651"/>
    </source>
</evidence>
<evidence type="ECO:0000256" key="4">
    <source>
        <dbReference type="ARBA" id="ARBA00022618"/>
    </source>
</evidence>
<protein>
    <submittedName>
        <fullName evidence="16">DNA segregation ATPase FtsK/SpoIIIE</fullName>
    </submittedName>
</protein>
<feature type="transmembrane region" description="Helical" evidence="14">
    <location>
        <begin position="73"/>
        <end position="95"/>
    </location>
</feature>
<name>A0ABM6YLM0_9BACT</name>
<dbReference type="InterPro" id="IPR018541">
    <property type="entry name" value="Ftsk_gamma"/>
</dbReference>
<keyword evidence="8 13" id="KW-0067">ATP-binding</keyword>
<keyword evidence="12" id="KW-0131">Cell cycle</keyword>